<sequence length="196" mass="22285">MDPLNRKVSSSLEGIDTEDGLLRLKMILMADDVIATVADEKDADTFHKLISEFESISNLRLNPSKSITYGTVGAHNKVIKNWDIPIKKTTDDQFIYLGVPLNKVNWNIELKKLVNRISPLWDKALEVRTLYINTYVFSTLYYIEQHHSCPPSDLLMFQKSVLKKIQPGKGFSTAVPKLQTPTSFFTLILEIKTPTN</sequence>
<gene>
    <name evidence="1" type="ORF">Amon02_000716900</name>
</gene>
<comment type="caution">
    <text evidence="1">The sequence shown here is derived from an EMBL/GenBank/DDBJ whole genome shotgun (WGS) entry which is preliminary data.</text>
</comment>
<name>A0ACB5TBH4_AMBMO</name>
<reference evidence="1" key="1">
    <citation type="submission" date="2023-04" db="EMBL/GenBank/DDBJ databases">
        <title>Ambrosiozyma monospora NBRC 10751.</title>
        <authorList>
            <person name="Ichikawa N."/>
            <person name="Sato H."/>
            <person name="Tonouchi N."/>
        </authorList>
    </citation>
    <scope>NUCLEOTIDE SEQUENCE</scope>
    <source>
        <strain evidence="1">NBRC 10751</strain>
    </source>
</reference>
<evidence type="ECO:0000313" key="2">
    <source>
        <dbReference type="Proteomes" id="UP001165064"/>
    </source>
</evidence>
<dbReference type="Proteomes" id="UP001165064">
    <property type="component" value="Unassembled WGS sequence"/>
</dbReference>
<dbReference type="EMBL" id="BSXS01005880">
    <property type="protein sequence ID" value="GME84876.1"/>
    <property type="molecule type" value="Genomic_DNA"/>
</dbReference>
<accession>A0ACB5TBH4</accession>
<organism evidence="1 2">
    <name type="scientific">Ambrosiozyma monospora</name>
    <name type="common">Yeast</name>
    <name type="synonym">Endomycopsis monosporus</name>
    <dbReference type="NCBI Taxonomy" id="43982"/>
    <lineage>
        <taxon>Eukaryota</taxon>
        <taxon>Fungi</taxon>
        <taxon>Dikarya</taxon>
        <taxon>Ascomycota</taxon>
        <taxon>Saccharomycotina</taxon>
        <taxon>Pichiomycetes</taxon>
        <taxon>Pichiales</taxon>
        <taxon>Pichiaceae</taxon>
        <taxon>Ambrosiozyma</taxon>
    </lineage>
</organism>
<keyword evidence="2" id="KW-1185">Reference proteome</keyword>
<proteinExistence type="predicted"/>
<evidence type="ECO:0000313" key="1">
    <source>
        <dbReference type="EMBL" id="GME84876.1"/>
    </source>
</evidence>
<protein>
    <submittedName>
        <fullName evidence="1">Unnamed protein product</fullName>
    </submittedName>
</protein>